<comment type="cofactor">
    <cofactor evidence="8">
        <name>Mg(2+)</name>
        <dbReference type="ChEBI" id="CHEBI:18420"/>
    </cofactor>
    <text evidence="8">Binds 1 Mg(2+) ion per subunit.</text>
</comment>
<feature type="binding site" description="in other chain" evidence="8">
    <location>
        <position position="222"/>
    </location>
    <ligand>
        <name>IMP</name>
        <dbReference type="ChEBI" id="CHEBI:58053"/>
        <note>ligand shared between dimeric partners</note>
    </ligand>
</feature>
<keyword evidence="2 8" id="KW-0436">Ligase</keyword>
<dbReference type="InterPro" id="IPR027417">
    <property type="entry name" value="P-loop_NTPase"/>
</dbReference>
<dbReference type="FunFam" id="3.90.170.10:FF:000001">
    <property type="entry name" value="Adenylosuccinate synthetase"/>
    <property type="match status" value="1"/>
</dbReference>
<dbReference type="GO" id="GO:0000287">
    <property type="term" value="F:magnesium ion binding"/>
    <property type="evidence" value="ECO:0007669"/>
    <property type="project" value="UniProtKB-UniRule"/>
</dbReference>
<evidence type="ECO:0000256" key="10">
    <source>
        <dbReference type="RuleBase" id="RU000520"/>
    </source>
</evidence>
<feature type="binding site" evidence="8">
    <location>
        <position position="141"/>
    </location>
    <ligand>
        <name>IMP</name>
        <dbReference type="ChEBI" id="CHEBI:58053"/>
        <note>ligand shared between dimeric partners</note>
    </ligand>
</feature>
<dbReference type="PANTHER" id="PTHR11846:SF0">
    <property type="entry name" value="ADENYLOSUCCINATE SYNTHETASE"/>
    <property type="match status" value="1"/>
</dbReference>
<feature type="binding site" evidence="8">
    <location>
        <position position="303"/>
    </location>
    <ligand>
        <name>GTP</name>
        <dbReference type="ChEBI" id="CHEBI:37565"/>
    </ligand>
</feature>
<proteinExistence type="inferred from homology"/>
<dbReference type="EMBL" id="QMQA01000199">
    <property type="protein sequence ID" value="RLE12020.1"/>
    <property type="molecule type" value="Genomic_DNA"/>
</dbReference>
<feature type="binding site" evidence="8">
    <location>
        <begin position="13"/>
        <end position="19"/>
    </location>
    <ligand>
        <name>GTP</name>
        <dbReference type="ChEBI" id="CHEBI:37565"/>
    </ligand>
</feature>
<dbReference type="PROSITE" id="PS00513">
    <property type="entry name" value="ADENYLOSUCCIN_SYN_2"/>
    <property type="match status" value="1"/>
</dbReference>
<dbReference type="SUPFAM" id="SSF52540">
    <property type="entry name" value="P-loop containing nucleoside triphosphate hydrolases"/>
    <property type="match status" value="1"/>
</dbReference>
<dbReference type="Gene3D" id="1.10.300.10">
    <property type="entry name" value="Adenylosuccinate Synthetase, subunit A, domain 2"/>
    <property type="match status" value="1"/>
</dbReference>
<dbReference type="InterPro" id="IPR042110">
    <property type="entry name" value="Adenylosuccinate_synth_dom2"/>
</dbReference>
<keyword evidence="7 8" id="KW-0342">GTP-binding</keyword>
<evidence type="ECO:0000256" key="9">
    <source>
        <dbReference type="PROSITE-ProRule" id="PRU10134"/>
    </source>
</evidence>
<comment type="subunit">
    <text evidence="1 8">Homodimer.</text>
</comment>
<dbReference type="EC" id="6.3.4.4" evidence="8 10"/>
<comment type="pathway">
    <text evidence="8 10">Purine metabolism; AMP biosynthesis via de novo pathway; AMP from IMP: step 1/2.</text>
</comment>
<dbReference type="UniPathway" id="UPA00075">
    <property type="reaction ID" value="UER00335"/>
</dbReference>
<evidence type="ECO:0000256" key="3">
    <source>
        <dbReference type="ARBA" id="ARBA00022723"/>
    </source>
</evidence>
<evidence type="ECO:0000256" key="7">
    <source>
        <dbReference type="ARBA" id="ARBA00023134"/>
    </source>
</evidence>
<dbReference type="InterPro" id="IPR042109">
    <property type="entry name" value="Adenylosuccinate_synth_dom1"/>
</dbReference>
<dbReference type="Proteomes" id="UP000280417">
    <property type="component" value="Unassembled WGS sequence"/>
</dbReference>
<dbReference type="InterPro" id="IPR042111">
    <property type="entry name" value="Adenylosuccinate_synth_dom3"/>
</dbReference>
<dbReference type="GO" id="GO:0046040">
    <property type="term" value="P:IMP metabolic process"/>
    <property type="evidence" value="ECO:0007669"/>
    <property type="project" value="TreeGrafter"/>
</dbReference>
<feature type="binding site" evidence="8">
    <location>
        <begin position="410"/>
        <end position="412"/>
    </location>
    <ligand>
        <name>GTP</name>
        <dbReference type="ChEBI" id="CHEBI:37565"/>
    </ligand>
</feature>
<dbReference type="GO" id="GO:0004019">
    <property type="term" value="F:adenylosuccinate synthase activity"/>
    <property type="evidence" value="ECO:0007669"/>
    <property type="project" value="UniProtKB-UniRule"/>
</dbReference>
<feature type="binding site" description="in other chain" evidence="8">
    <location>
        <position position="237"/>
    </location>
    <ligand>
        <name>IMP</name>
        <dbReference type="ChEBI" id="CHEBI:58053"/>
        <note>ligand shared between dimeric partners</note>
    </ligand>
</feature>
<dbReference type="PANTHER" id="PTHR11846">
    <property type="entry name" value="ADENYLOSUCCINATE SYNTHETASE"/>
    <property type="match status" value="1"/>
</dbReference>
<feature type="binding site" evidence="8">
    <location>
        <begin position="41"/>
        <end position="43"/>
    </location>
    <ligand>
        <name>GTP</name>
        <dbReference type="ChEBI" id="CHEBI:37565"/>
    </ligand>
</feature>
<dbReference type="GO" id="GO:0005737">
    <property type="term" value="C:cytoplasm"/>
    <property type="evidence" value="ECO:0007669"/>
    <property type="project" value="UniProtKB-SubCell"/>
</dbReference>
<evidence type="ECO:0000313" key="11">
    <source>
        <dbReference type="EMBL" id="RLE12020.1"/>
    </source>
</evidence>
<gene>
    <name evidence="8" type="primary">purA</name>
    <name evidence="11" type="ORF">DRJ04_06955</name>
</gene>
<feature type="active site" evidence="9">
    <location>
        <position position="138"/>
    </location>
</feature>
<dbReference type="GO" id="GO:0005525">
    <property type="term" value="F:GTP binding"/>
    <property type="evidence" value="ECO:0007669"/>
    <property type="project" value="UniProtKB-UniRule"/>
</dbReference>
<keyword evidence="4 8" id="KW-0547">Nucleotide-binding</keyword>
<evidence type="ECO:0000256" key="8">
    <source>
        <dbReference type="HAMAP-Rule" id="MF_00011"/>
    </source>
</evidence>
<dbReference type="AlphaFoldDB" id="A0A662D8B0"/>
<feature type="active site" description="Proton acceptor" evidence="8">
    <location>
        <position position="14"/>
    </location>
</feature>
<reference evidence="11 12" key="1">
    <citation type="submission" date="2018-06" db="EMBL/GenBank/DDBJ databases">
        <title>Extensive metabolic versatility and redundancy in microbially diverse, dynamic hydrothermal sediments.</title>
        <authorList>
            <person name="Dombrowski N."/>
            <person name="Teske A."/>
            <person name="Baker B.J."/>
        </authorList>
    </citation>
    <scope>NUCLEOTIDE SEQUENCE [LARGE SCALE GENOMIC DNA]</scope>
    <source>
        <strain evidence="11">B3_G15</strain>
    </source>
</reference>
<dbReference type="SMART" id="SM00788">
    <property type="entry name" value="Adenylsucc_synt"/>
    <property type="match status" value="1"/>
</dbReference>
<dbReference type="Pfam" id="PF00709">
    <property type="entry name" value="Adenylsucc_synt"/>
    <property type="match status" value="1"/>
</dbReference>
<name>A0A662D8B0_UNCAE</name>
<feature type="binding site" evidence="8">
    <location>
        <begin position="329"/>
        <end position="331"/>
    </location>
    <ligand>
        <name>GTP</name>
        <dbReference type="ChEBI" id="CHEBI:37565"/>
    </ligand>
</feature>
<evidence type="ECO:0000256" key="2">
    <source>
        <dbReference type="ARBA" id="ARBA00022598"/>
    </source>
</evidence>
<comment type="catalytic activity">
    <reaction evidence="8 10">
        <text>IMP + L-aspartate + GTP = N(6)-(1,2-dicarboxyethyl)-AMP + GDP + phosphate + 2 H(+)</text>
        <dbReference type="Rhea" id="RHEA:15753"/>
        <dbReference type="ChEBI" id="CHEBI:15378"/>
        <dbReference type="ChEBI" id="CHEBI:29991"/>
        <dbReference type="ChEBI" id="CHEBI:37565"/>
        <dbReference type="ChEBI" id="CHEBI:43474"/>
        <dbReference type="ChEBI" id="CHEBI:57567"/>
        <dbReference type="ChEBI" id="CHEBI:58053"/>
        <dbReference type="ChEBI" id="CHEBI:58189"/>
        <dbReference type="EC" id="6.3.4.4"/>
    </reaction>
</comment>
<feature type="binding site" evidence="8">
    <location>
        <position position="14"/>
    </location>
    <ligand>
        <name>Mg(2+)</name>
        <dbReference type="ChEBI" id="CHEBI:18420"/>
    </ligand>
</feature>
<dbReference type="NCBIfam" id="NF002223">
    <property type="entry name" value="PRK01117.1"/>
    <property type="match status" value="1"/>
</dbReference>
<keyword evidence="8" id="KW-0963">Cytoplasm</keyword>
<dbReference type="FunFam" id="1.10.300.10:FF:000001">
    <property type="entry name" value="Adenylosuccinate synthetase"/>
    <property type="match status" value="1"/>
</dbReference>
<evidence type="ECO:0000256" key="1">
    <source>
        <dbReference type="ARBA" id="ARBA00011738"/>
    </source>
</evidence>
<organism evidence="11 12">
    <name type="scientific">Aerophobetes bacterium</name>
    <dbReference type="NCBI Taxonomy" id="2030807"/>
    <lineage>
        <taxon>Bacteria</taxon>
        <taxon>Candidatus Aerophobota</taxon>
    </lineage>
</organism>
<comment type="subcellular location">
    <subcellularLocation>
        <location evidence="8">Cytoplasm</location>
    </subcellularLocation>
</comment>
<dbReference type="CDD" id="cd03108">
    <property type="entry name" value="AdSS"/>
    <property type="match status" value="1"/>
</dbReference>
<dbReference type="InterPro" id="IPR018220">
    <property type="entry name" value="Adenylosuccin_syn_GTP-bd"/>
</dbReference>
<keyword evidence="5 8" id="KW-0658">Purine biosynthesis</keyword>
<comment type="caution">
    <text evidence="11">The sequence shown here is derived from an EMBL/GenBank/DDBJ whole genome shotgun (WGS) entry which is preliminary data.</text>
</comment>
<evidence type="ECO:0000256" key="5">
    <source>
        <dbReference type="ARBA" id="ARBA00022755"/>
    </source>
</evidence>
<feature type="binding site" description="in other chain" evidence="8">
    <location>
        <begin position="14"/>
        <end position="17"/>
    </location>
    <ligand>
        <name>IMP</name>
        <dbReference type="ChEBI" id="CHEBI:58053"/>
        <note>ligand shared between dimeric partners</note>
    </ligand>
</feature>
<keyword evidence="3 8" id="KW-0479">Metal-binding</keyword>
<evidence type="ECO:0000256" key="4">
    <source>
        <dbReference type="ARBA" id="ARBA00022741"/>
    </source>
</evidence>
<comment type="function">
    <text evidence="8">Plays an important role in the de novo pathway of purine nucleotide biosynthesis. Catalyzes the first committed step in the biosynthesis of AMP from IMP.</text>
</comment>
<evidence type="ECO:0000256" key="6">
    <source>
        <dbReference type="ARBA" id="ARBA00022842"/>
    </source>
</evidence>
<feature type="active site" description="Proton donor" evidence="8">
    <location>
        <position position="42"/>
    </location>
</feature>
<dbReference type="InterPro" id="IPR001114">
    <property type="entry name" value="Adenylosuccinate_synthetase"/>
</dbReference>
<sequence>MSNNIAIVGVQWGDEGKGKIVHHLSDWADVVCRYQGGNNAGHTVVVGGNKYVFHLIPSGILKEGKICIIGNGVVVNPNAFKEEVDYVNSLGINPEGRLFVSHRAHIIMPYHIEYDNAYEESMGIGTTKRGIGPAYAFKFFRFGIRVCELYEHDYLEDFLEKVLEEVNSTLKDRFGRKGFEKKEILNTIDVYKRILDPYVRDTATFLHQLTGENKKILYEGAQGILLDVDFGTYPYVTSSNPSPGGIFTGLGVGLKDVGKVIGVSKAYTTRVGGGPFPTELKDEVGELMRQRGGEYGASTGRPRRCGWFDAVSVRYSCMIGGIDTIAMTKFDILDGFEKVKICTGYIIDGEKTSSFPPCAVKLSRAVPDYIEIDGWEKTSGIRKFQDLPTNAIRYIEFLEDYLKTPIGIISTGKEEKDTIIREDLF</sequence>
<feature type="binding site" evidence="8">
    <location>
        <position position="41"/>
    </location>
    <ligand>
        <name>Mg(2+)</name>
        <dbReference type="ChEBI" id="CHEBI:18420"/>
    </ligand>
</feature>
<dbReference type="HAMAP" id="MF_00011">
    <property type="entry name" value="Adenylosucc_synth"/>
    <property type="match status" value="1"/>
</dbReference>
<dbReference type="Gene3D" id="3.40.440.10">
    <property type="entry name" value="Adenylosuccinate Synthetase, subunit A, domain 1"/>
    <property type="match status" value="1"/>
</dbReference>
<feature type="binding site" description="in other chain" evidence="8">
    <location>
        <begin position="39"/>
        <end position="42"/>
    </location>
    <ligand>
        <name>IMP</name>
        <dbReference type="ChEBI" id="CHEBI:58053"/>
        <note>ligand shared between dimeric partners</note>
    </ligand>
</feature>
<accession>A0A662D8B0</accession>
<comment type="similarity">
    <text evidence="8 10">Belongs to the adenylosuccinate synthetase family.</text>
</comment>
<dbReference type="NCBIfam" id="TIGR00184">
    <property type="entry name" value="purA"/>
    <property type="match status" value="1"/>
</dbReference>
<dbReference type="Gene3D" id="3.90.170.10">
    <property type="entry name" value="Adenylosuccinate Synthetase, subunit A, domain 3"/>
    <property type="match status" value="1"/>
</dbReference>
<dbReference type="GO" id="GO:0044208">
    <property type="term" value="P:'de novo' AMP biosynthetic process"/>
    <property type="evidence" value="ECO:0007669"/>
    <property type="project" value="UniProtKB-UniRule"/>
</dbReference>
<dbReference type="InterPro" id="IPR033128">
    <property type="entry name" value="Adenylosuccin_syn_Lys_AS"/>
</dbReference>
<feature type="binding site" description="in other chain" evidence="8">
    <location>
        <position position="301"/>
    </location>
    <ligand>
        <name>IMP</name>
        <dbReference type="ChEBI" id="CHEBI:58053"/>
        <note>ligand shared between dimeric partners</note>
    </ligand>
</feature>
<dbReference type="PROSITE" id="PS01266">
    <property type="entry name" value="ADENYLOSUCCIN_SYN_1"/>
    <property type="match status" value="1"/>
</dbReference>
<feature type="binding site" evidence="8">
    <location>
        <begin position="297"/>
        <end position="303"/>
    </location>
    <ligand>
        <name>substrate</name>
    </ligand>
</feature>
<feature type="binding site" description="in other chain" evidence="8">
    <location>
        <position position="127"/>
    </location>
    <ligand>
        <name>IMP</name>
        <dbReference type="ChEBI" id="CHEBI:58053"/>
        <note>ligand shared between dimeric partners</note>
    </ligand>
</feature>
<evidence type="ECO:0000313" key="12">
    <source>
        <dbReference type="Proteomes" id="UP000280417"/>
    </source>
</evidence>
<keyword evidence="6 8" id="KW-0460">Magnesium</keyword>
<protein>
    <recommendedName>
        <fullName evidence="8 10">Adenylosuccinate synthetase</fullName>
        <shortName evidence="8">AMPSase</shortName>
        <shortName evidence="8">AdSS</shortName>
        <ecNumber evidence="8 10">6.3.4.4</ecNumber>
    </recommendedName>
    <alternativeName>
        <fullName evidence="8">IMP--aspartate ligase</fullName>
    </alternativeName>
</protein>